<dbReference type="InterPro" id="IPR000504">
    <property type="entry name" value="RRM_dom"/>
</dbReference>
<dbReference type="Pfam" id="PF00076">
    <property type="entry name" value="RRM_1"/>
    <property type="match status" value="1"/>
</dbReference>
<reference evidence="7" key="1">
    <citation type="submission" date="2024-06" db="EMBL/GenBank/DDBJ databases">
        <authorList>
            <person name="Liu X."/>
            <person name="Lenzi L."/>
            <person name="Haldenby T S."/>
            <person name="Uol C."/>
        </authorList>
    </citation>
    <scope>NUCLEOTIDE SEQUENCE</scope>
</reference>
<accession>A0AAV2T7I8</accession>
<organism evidence="7 8">
    <name type="scientific">Calicophoron daubneyi</name>
    <name type="common">Rumen fluke</name>
    <name type="synonym">Paramphistomum daubneyi</name>
    <dbReference type="NCBI Taxonomy" id="300641"/>
    <lineage>
        <taxon>Eukaryota</taxon>
        <taxon>Metazoa</taxon>
        <taxon>Spiralia</taxon>
        <taxon>Lophotrochozoa</taxon>
        <taxon>Platyhelminthes</taxon>
        <taxon>Trematoda</taxon>
        <taxon>Digenea</taxon>
        <taxon>Plagiorchiida</taxon>
        <taxon>Pronocephalata</taxon>
        <taxon>Paramphistomoidea</taxon>
        <taxon>Paramphistomidae</taxon>
        <taxon>Calicophoron</taxon>
    </lineage>
</organism>
<dbReference type="SMART" id="SM00360">
    <property type="entry name" value="RRM"/>
    <property type="match status" value="1"/>
</dbReference>
<proteinExistence type="predicted"/>
<dbReference type="AlphaFoldDB" id="A0AAV2T7I8"/>
<dbReference type="PANTHER" id="PTHR13798">
    <property type="entry name" value="RNA BINDING MOTIF RBM PROTEIN -RELATED"/>
    <property type="match status" value="1"/>
</dbReference>
<comment type="caution">
    <text evidence="7">The sequence shown here is derived from an EMBL/GenBank/DDBJ whole genome shotgun (WGS) entry which is preliminary data.</text>
</comment>
<protein>
    <recommendedName>
        <fullName evidence="6">RRM domain-containing protein</fullName>
    </recommendedName>
</protein>
<dbReference type="PROSITE" id="PS50102">
    <property type="entry name" value="RRM"/>
    <property type="match status" value="1"/>
</dbReference>
<feature type="compositionally biased region" description="Polar residues" evidence="5">
    <location>
        <begin position="197"/>
        <end position="214"/>
    </location>
</feature>
<evidence type="ECO:0000313" key="8">
    <source>
        <dbReference type="Proteomes" id="UP001497525"/>
    </source>
</evidence>
<dbReference type="InterPro" id="IPR012677">
    <property type="entry name" value="Nucleotide-bd_a/b_plait_sf"/>
</dbReference>
<evidence type="ECO:0000256" key="5">
    <source>
        <dbReference type="SAM" id="MobiDB-lite"/>
    </source>
</evidence>
<dbReference type="Proteomes" id="UP001497525">
    <property type="component" value="Unassembled WGS sequence"/>
</dbReference>
<evidence type="ECO:0000256" key="1">
    <source>
        <dbReference type="ARBA" id="ARBA00004642"/>
    </source>
</evidence>
<keyword evidence="2 4" id="KW-0694">RNA-binding</keyword>
<keyword evidence="3" id="KW-0539">Nucleus</keyword>
<name>A0AAV2T7I8_CALDB</name>
<evidence type="ECO:0000256" key="4">
    <source>
        <dbReference type="PROSITE-ProRule" id="PRU00176"/>
    </source>
</evidence>
<evidence type="ECO:0000259" key="6">
    <source>
        <dbReference type="PROSITE" id="PS50102"/>
    </source>
</evidence>
<dbReference type="Gene3D" id="3.30.70.330">
    <property type="match status" value="1"/>
</dbReference>
<feature type="compositionally biased region" description="Basic and acidic residues" evidence="5">
    <location>
        <begin position="215"/>
        <end position="228"/>
    </location>
</feature>
<evidence type="ECO:0000256" key="3">
    <source>
        <dbReference type="ARBA" id="ARBA00023242"/>
    </source>
</evidence>
<feature type="region of interest" description="Disordered" evidence="5">
    <location>
        <begin position="197"/>
        <end position="272"/>
    </location>
</feature>
<evidence type="ECO:0000256" key="2">
    <source>
        <dbReference type="ARBA" id="ARBA00022884"/>
    </source>
</evidence>
<dbReference type="GO" id="GO:0000381">
    <property type="term" value="P:regulation of alternative mRNA splicing, via spliceosome"/>
    <property type="evidence" value="ECO:0007669"/>
    <property type="project" value="TreeGrafter"/>
</dbReference>
<feature type="domain" description="RRM" evidence="6">
    <location>
        <begin position="7"/>
        <end position="77"/>
    </location>
</feature>
<comment type="subcellular location">
    <subcellularLocation>
        <location evidence="1">Nucleus</location>
        <location evidence="1">Nucleoplasm</location>
    </subcellularLocation>
</comment>
<dbReference type="PANTHER" id="PTHR13798:SF11">
    <property type="entry name" value="RNA-BINDING PROTEIN 7-RELATED"/>
    <property type="match status" value="1"/>
</dbReference>
<dbReference type="GO" id="GO:0003727">
    <property type="term" value="F:single-stranded RNA binding"/>
    <property type="evidence" value="ECO:0007669"/>
    <property type="project" value="TreeGrafter"/>
</dbReference>
<dbReference type="InterPro" id="IPR035979">
    <property type="entry name" value="RBD_domain_sf"/>
</dbReference>
<dbReference type="EMBL" id="CAXLJL010000156">
    <property type="protein sequence ID" value="CAL5133130.1"/>
    <property type="molecule type" value="Genomic_DNA"/>
</dbReference>
<gene>
    <name evidence="7" type="ORF">CDAUBV1_LOCUS6406</name>
</gene>
<sequence length="272" mass="29984">MGMTADRTLYLRNITADIKEPLLYELFLQAGPVEDVAIKGNIAFVTFEDEESVLYACSLFEGIKLYGNEIVVRPRAGSKFAGCHIRSVTPYANNANVLPPYFRGRERHMPLHQSLASPGIAAILPQFVRDVKNFSGTGSLCPNVPYQHPSHSTPGFGLHSGLLGTRPSDARLLGGHSSTPNVRISYYRSQNTFSHTSGELARSSMQDNFSGSRGSESHHVGRSRDRSPFRGRSPSPNSSVIGHHSRNDHHRASPSGDHRGREAIPYSNRSRY</sequence>
<evidence type="ECO:0000313" key="7">
    <source>
        <dbReference type="EMBL" id="CAL5133130.1"/>
    </source>
</evidence>
<dbReference type="InterPro" id="IPR052285">
    <property type="entry name" value="NEXT_complex_subunit"/>
</dbReference>
<dbReference type="SUPFAM" id="SSF54928">
    <property type="entry name" value="RNA-binding domain, RBD"/>
    <property type="match status" value="1"/>
</dbReference>
<dbReference type="GO" id="GO:0005654">
    <property type="term" value="C:nucleoplasm"/>
    <property type="evidence" value="ECO:0007669"/>
    <property type="project" value="UniProtKB-SubCell"/>
</dbReference>